<dbReference type="Pfam" id="PF00535">
    <property type="entry name" value="Glycos_transf_2"/>
    <property type="match status" value="1"/>
</dbReference>
<evidence type="ECO:0000313" key="2">
    <source>
        <dbReference type="EMBL" id="RGU92228.1"/>
    </source>
</evidence>
<feature type="domain" description="Glycosyltransferase 2-like" evidence="1">
    <location>
        <begin position="24"/>
        <end position="117"/>
    </location>
</feature>
<protein>
    <submittedName>
        <fullName evidence="2">Glycosyltransferase</fullName>
    </submittedName>
</protein>
<dbReference type="SUPFAM" id="SSF53448">
    <property type="entry name" value="Nucleotide-diphospho-sugar transferases"/>
    <property type="match status" value="1"/>
</dbReference>
<dbReference type="GeneID" id="66579488"/>
<dbReference type="InterPro" id="IPR001173">
    <property type="entry name" value="Glyco_trans_2-like"/>
</dbReference>
<dbReference type="InterPro" id="IPR029044">
    <property type="entry name" value="Nucleotide-diphossugar_trans"/>
</dbReference>
<gene>
    <name evidence="2" type="ORF">DWW32_05370</name>
</gene>
<keyword evidence="2" id="KW-0808">Transferase</keyword>
<evidence type="ECO:0000259" key="1">
    <source>
        <dbReference type="Pfam" id="PF00535"/>
    </source>
</evidence>
<proteinExistence type="predicted"/>
<dbReference type="RefSeq" id="WP_118325037.1">
    <property type="nucleotide sequence ID" value="NZ_QRYH01000008.1"/>
</dbReference>
<dbReference type="GO" id="GO:0016740">
    <property type="term" value="F:transferase activity"/>
    <property type="evidence" value="ECO:0007669"/>
    <property type="project" value="UniProtKB-KW"/>
</dbReference>
<organism evidence="2 3">
    <name type="scientific">Holdemanella biformis</name>
    <dbReference type="NCBI Taxonomy" id="1735"/>
    <lineage>
        <taxon>Bacteria</taxon>
        <taxon>Bacillati</taxon>
        <taxon>Bacillota</taxon>
        <taxon>Erysipelotrichia</taxon>
        <taxon>Erysipelotrichales</taxon>
        <taxon>Erysipelotrichaceae</taxon>
        <taxon>Holdemanella</taxon>
    </lineage>
</organism>
<dbReference type="EMBL" id="QRYQ01000007">
    <property type="protein sequence ID" value="RGU92228.1"/>
    <property type="molecule type" value="Genomic_DNA"/>
</dbReference>
<comment type="caution">
    <text evidence="2">The sequence shown here is derived from an EMBL/GenBank/DDBJ whole genome shotgun (WGS) entry which is preliminary data.</text>
</comment>
<dbReference type="Proteomes" id="UP000265489">
    <property type="component" value="Unassembled WGS sequence"/>
</dbReference>
<evidence type="ECO:0000313" key="3">
    <source>
        <dbReference type="Proteomes" id="UP000265489"/>
    </source>
</evidence>
<dbReference type="AlphaFoldDB" id="A0A395W9Y7"/>
<accession>A0A395W9Y7</accession>
<name>A0A395W9Y7_9FIRM</name>
<reference evidence="2 3" key="1">
    <citation type="submission" date="2018-08" db="EMBL/GenBank/DDBJ databases">
        <title>A genome reference for cultivated species of the human gut microbiota.</title>
        <authorList>
            <person name="Zou Y."/>
            <person name="Xue W."/>
            <person name="Luo G."/>
        </authorList>
    </citation>
    <scope>NUCLEOTIDE SEQUENCE [LARGE SCALE GENOMIC DNA]</scope>
    <source>
        <strain evidence="2 3">AF15-20</strain>
    </source>
</reference>
<dbReference type="Gene3D" id="3.90.550.10">
    <property type="entry name" value="Spore Coat Polysaccharide Biosynthesis Protein SpsA, Chain A"/>
    <property type="match status" value="1"/>
</dbReference>
<sequence length="275" mass="32316">MLKIGSCTVLFNPDRDVISNVETYKDLVDVCVVVDNSEKKNEVSKYFEEESSYIYIDMHGNQGIAAALNAGIEYLHSKNMDMALTMDQDSLFPTSDYLAIYQLIEKYKDEYSLIGLDVNRVDQSQEIVLVPYWITSGNFVNISDFYLAGKMNESLFIDYVDFDLGYRFKKAHLKIGYLSGYCITHTIGNPISIHVLNKTFYALNHSPIRYYYRYRNAYYLYHYVDKEFFKKEYRREMFGSLIKMFIFEKKRNEKIKMIKKGLSDAKKRRLGKFNA</sequence>